<dbReference type="PANTHER" id="PTHR33937">
    <property type="entry name" value="IRON-MOLYBDENUM PROTEIN-RELATED-RELATED"/>
    <property type="match status" value="1"/>
</dbReference>
<evidence type="ECO:0000259" key="3">
    <source>
        <dbReference type="Pfam" id="PF02579"/>
    </source>
</evidence>
<dbReference type="InterPro" id="IPR034169">
    <property type="entry name" value="NifX-like"/>
</dbReference>
<dbReference type="SUPFAM" id="SSF53146">
    <property type="entry name" value="Nitrogenase accessory factor-like"/>
    <property type="match status" value="1"/>
</dbReference>
<dbReference type="Pfam" id="PF16844">
    <property type="entry name" value="DIMCO_N"/>
    <property type="match status" value="1"/>
</dbReference>
<comment type="caution">
    <text evidence="5">The sequence shown here is derived from an EMBL/GenBank/DDBJ whole genome shotgun (WGS) entry which is preliminary data.</text>
</comment>
<dbReference type="PANTHER" id="PTHR33937:SF1">
    <property type="entry name" value="IRON-MOLIBDENUM COFACTOR PROCESSING PROTEIN"/>
    <property type="match status" value="1"/>
</dbReference>
<dbReference type="RefSeq" id="WP_110389898.1">
    <property type="nucleotide sequence ID" value="NZ_DAIPEO010000095.1"/>
</dbReference>
<gene>
    <name evidence="5" type="ORF">DFR34_103214</name>
</gene>
<dbReference type="InterPro" id="IPR036105">
    <property type="entry name" value="DiNase_FeMo-co_biosyn_sf"/>
</dbReference>
<dbReference type="InterPro" id="IPR038127">
    <property type="entry name" value="NafY_N_sf"/>
</dbReference>
<feature type="domain" description="Dinitrogenase iron-molybdenum cofactor biosynthesis" evidence="3">
    <location>
        <begin position="119"/>
        <end position="209"/>
    </location>
</feature>
<sequence length="242" mass="25687">MSNTPIASREAALRIALAARTLNNLNVRALVEALADKCGLPITEDRLAQLTVEDLRALLAGDYADQSCHVGVDADTLKAAIRLLWGEGVAGSDFPPVQAYADGDMPGSLRVAIASNHNELLDGHFGSCERFLIYQVSPSEIRLVGVRSTLSTADAEDKNAARAELINDCQILGVQSIGGPAAAKVVRAGVHPVKRPIGGEARDMLAELQGRLLAPPPWLAQIMGVPAHSLAKFEADMEEIEP</sequence>
<dbReference type="EMBL" id="QJKI01000003">
    <property type="protein sequence ID" value="PXX80871.1"/>
    <property type="molecule type" value="Genomic_DNA"/>
</dbReference>
<name>A0A318KSS1_9NEIS</name>
<evidence type="ECO:0000256" key="1">
    <source>
        <dbReference type="ARBA" id="ARBA00010285"/>
    </source>
</evidence>
<evidence type="ECO:0000259" key="4">
    <source>
        <dbReference type="Pfam" id="PF16844"/>
    </source>
</evidence>
<feature type="domain" description="Dinitrogenase iron-molybdenum cofactor N-terminal" evidence="4">
    <location>
        <begin position="8"/>
        <end position="95"/>
    </location>
</feature>
<keyword evidence="2" id="KW-0535">Nitrogen fixation</keyword>
<dbReference type="Proteomes" id="UP000247555">
    <property type="component" value="Unassembled WGS sequence"/>
</dbReference>
<dbReference type="InterPro" id="IPR003731">
    <property type="entry name" value="Di-Nase_FeMo-co_biosynth"/>
</dbReference>
<dbReference type="Gene3D" id="1.10.150.590">
    <property type="entry name" value="Dinitrogenase iron-molybdenum cofactor, N-terminal"/>
    <property type="match status" value="1"/>
</dbReference>
<accession>A0A318KSS1</accession>
<dbReference type="InterPro" id="IPR051840">
    <property type="entry name" value="NifX/NifY_domain"/>
</dbReference>
<keyword evidence="6" id="KW-1185">Reference proteome</keyword>
<dbReference type="CDD" id="cd00853">
    <property type="entry name" value="NifX"/>
    <property type="match status" value="1"/>
</dbReference>
<comment type="similarity">
    <text evidence="1">Belongs to the NifX/NifY family.</text>
</comment>
<proteinExistence type="inferred from homology"/>
<organism evidence="5 6">
    <name type="scientific">Rivihabitans pingtungensis</name>
    <dbReference type="NCBI Taxonomy" id="1054498"/>
    <lineage>
        <taxon>Bacteria</taxon>
        <taxon>Pseudomonadati</taxon>
        <taxon>Pseudomonadota</taxon>
        <taxon>Betaproteobacteria</taxon>
        <taxon>Neisseriales</taxon>
        <taxon>Aquaspirillaceae</taxon>
        <taxon>Rivihabitans</taxon>
    </lineage>
</organism>
<dbReference type="Gene3D" id="3.30.420.130">
    <property type="entry name" value="Dinitrogenase iron-molybdenum cofactor biosynthesis domain"/>
    <property type="match status" value="1"/>
</dbReference>
<evidence type="ECO:0000313" key="6">
    <source>
        <dbReference type="Proteomes" id="UP000247555"/>
    </source>
</evidence>
<evidence type="ECO:0000313" key="5">
    <source>
        <dbReference type="EMBL" id="PXX80871.1"/>
    </source>
</evidence>
<reference evidence="5 6" key="1">
    <citation type="submission" date="2018-05" db="EMBL/GenBank/DDBJ databases">
        <title>Genomic Encyclopedia of Type Strains, Phase IV (KMG-IV): sequencing the most valuable type-strain genomes for metagenomic binning, comparative biology and taxonomic classification.</title>
        <authorList>
            <person name="Goeker M."/>
        </authorList>
    </citation>
    <scope>NUCLEOTIDE SEQUENCE [LARGE SCALE GENOMIC DNA]</scope>
    <source>
        <strain evidence="5 6">DSM 29661</strain>
    </source>
</reference>
<evidence type="ECO:0000256" key="2">
    <source>
        <dbReference type="ARBA" id="ARBA00023231"/>
    </source>
</evidence>
<dbReference type="OrthoDB" id="9797941at2"/>
<dbReference type="Pfam" id="PF02579">
    <property type="entry name" value="Nitro_FeMo-Co"/>
    <property type="match status" value="1"/>
</dbReference>
<protein>
    <submittedName>
        <fullName evidence="5">Nitrogen fixation protein NifX</fullName>
    </submittedName>
</protein>
<dbReference type="AlphaFoldDB" id="A0A318KSS1"/>
<dbReference type="InterPro" id="IPR031763">
    <property type="entry name" value="NafY_N"/>
</dbReference>